<dbReference type="Pfam" id="PF00155">
    <property type="entry name" value="Aminotran_1_2"/>
    <property type="match status" value="1"/>
</dbReference>
<dbReference type="AlphaFoldDB" id="L0P6T3"/>
<name>L0P6T3_PNEJI</name>
<evidence type="ECO:0000313" key="10">
    <source>
        <dbReference type="EMBL" id="CCJ28103.1"/>
    </source>
</evidence>
<keyword evidence="6" id="KW-0663">Pyridoxal phosphate</keyword>
<dbReference type="InterPro" id="IPR000796">
    <property type="entry name" value="Asp_trans"/>
</dbReference>
<evidence type="ECO:0000256" key="6">
    <source>
        <dbReference type="ARBA" id="ARBA00022898"/>
    </source>
</evidence>
<organism evidence="11">
    <name type="scientific">Pneumocystis jirovecii</name>
    <name type="common">Human pneumocystis pneumonia agent</name>
    <dbReference type="NCBI Taxonomy" id="42068"/>
    <lineage>
        <taxon>Eukaryota</taxon>
        <taxon>Fungi</taxon>
        <taxon>Dikarya</taxon>
        <taxon>Ascomycota</taxon>
        <taxon>Taphrinomycotina</taxon>
        <taxon>Pneumocystomycetes</taxon>
        <taxon>Pneumocystaceae</taxon>
        <taxon>Pneumocystis</taxon>
    </lineage>
</organism>
<accession>L0P6T3</accession>
<dbReference type="GO" id="GO:0006533">
    <property type="term" value="P:L-aspartate catabolic process"/>
    <property type="evidence" value="ECO:0007669"/>
    <property type="project" value="TreeGrafter"/>
</dbReference>
<dbReference type="Gene3D" id="3.90.1150.10">
    <property type="entry name" value="Aspartate Aminotransferase, domain 1"/>
    <property type="match status" value="1"/>
</dbReference>
<evidence type="ECO:0000259" key="9">
    <source>
        <dbReference type="Pfam" id="PF00155"/>
    </source>
</evidence>
<dbReference type="InterPro" id="IPR004838">
    <property type="entry name" value="NHTrfase_class1_PyrdxlP-BS"/>
</dbReference>
<dbReference type="PROSITE" id="PS00105">
    <property type="entry name" value="AA_TRANSFER_CLASS_1"/>
    <property type="match status" value="1"/>
</dbReference>
<evidence type="ECO:0000256" key="1">
    <source>
        <dbReference type="ARBA" id="ARBA00001933"/>
    </source>
</evidence>
<evidence type="ECO:0000256" key="5">
    <source>
        <dbReference type="ARBA" id="ARBA00022679"/>
    </source>
</evidence>
<dbReference type="VEuPathDB" id="FungiDB:PNEJI1_003401"/>
<comment type="miscellaneous">
    <text evidence="8">In eukaryotes there are cytoplasmic, mitochondrial and chloroplastic isozymes.</text>
</comment>
<dbReference type="CDD" id="cd00609">
    <property type="entry name" value="AAT_like"/>
    <property type="match status" value="1"/>
</dbReference>
<dbReference type="PANTHER" id="PTHR11879:SF22">
    <property type="entry name" value="ASPARTATE AMINOTRANSFERASE, MITOCHONDRIAL"/>
    <property type="match status" value="1"/>
</dbReference>
<dbReference type="FunFam" id="3.90.1150.10:FF:000001">
    <property type="entry name" value="Aspartate aminotransferase"/>
    <property type="match status" value="1"/>
</dbReference>
<keyword evidence="5 8" id="KW-0808">Transferase</keyword>
<comment type="catalytic activity">
    <reaction evidence="7 8">
        <text>L-aspartate + 2-oxoglutarate = oxaloacetate + L-glutamate</text>
        <dbReference type="Rhea" id="RHEA:21824"/>
        <dbReference type="ChEBI" id="CHEBI:16452"/>
        <dbReference type="ChEBI" id="CHEBI:16810"/>
        <dbReference type="ChEBI" id="CHEBI:29985"/>
        <dbReference type="ChEBI" id="CHEBI:29991"/>
        <dbReference type="EC" id="2.6.1.1"/>
    </reaction>
</comment>
<dbReference type="InterPro" id="IPR015421">
    <property type="entry name" value="PyrdxlP-dep_Trfase_major"/>
</dbReference>
<comment type="subunit">
    <text evidence="3 8">Homodimer.</text>
</comment>
<comment type="cofactor">
    <cofactor evidence="1">
        <name>pyridoxal 5'-phosphate</name>
        <dbReference type="ChEBI" id="CHEBI:597326"/>
    </cofactor>
</comment>
<comment type="similarity">
    <text evidence="2">Belongs to the class-I pyridoxal-phosphate-dependent aminotransferase family.</text>
</comment>
<dbReference type="FunCoup" id="L0P6T3">
    <property type="interactions" value="318"/>
</dbReference>
<dbReference type="PANTHER" id="PTHR11879">
    <property type="entry name" value="ASPARTATE AMINOTRANSFERASE"/>
    <property type="match status" value="1"/>
</dbReference>
<keyword evidence="4 8" id="KW-0032">Aminotransferase</keyword>
<dbReference type="Proteomes" id="UP000010422">
    <property type="component" value="Unassembled WGS sequence"/>
</dbReference>
<dbReference type="EMBL" id="CAKM01000006">
    <property type="protein sequence ID" value="CCJ28103.1"/>
    <property type="molecule type" value="Genomic_DNA"/>
</dbReference>
<evidence type="ECO:0000256" key="4">
    <source>
        <dbReference type="ARBA" id="ARBA00022576"/>
    </source>
</evidence>
<gene>
    <name evidence="10" type="ORF">PNEJI1_003401</name>
</gene>
<dbReference type="PRINTS" id="PR00799">
    <property type="entry name" value="TRANSAMINASE"/>
</dbReference>
<reference evidence="10 11" key="1">
    <citation type="journal article" date="2012" name="MBio">
        <title>De novo assembly of the Pneumocystis jirovecii genome from a single bronchoalveolar lavage fluid specimen from a patient.</title>
        <authorList>
            <person name="Cisse O.H."/>
            <person name="Pagni M."/>
            <person name="Hauser P.M."/>
        </authorList>
    </citation>
    <scope>NUCLEOTIDE SEQUENCE [LARGE SCALE GENOMIC DNA]</scope>
    <source>
        <strain evidence="10 11">SE8</strain>
    </source>
</reference>
<protein>
    <recommendedName>
        <fullName evidence="8">Aspartate aminotransferase</fullName>
        <ecNumber evidence="8">2.6.1.1</ecNumber>
    </recommendedName>
</protein>
<dbReference type="Gene3D" id="3.40.640.10">
    <property type="entry name" value="Type I PLP-dependent aspartate aminotransferase-like (Major domain)"/>
    <property type="match status" value="1"/>
</dbReference>
<dbReference type="InterPro" id="IPR015422">
    <property type="entry name" value="PyrdxlP-dep_Trfase_small"/>
</dbReference>
<evidence type="ECO:0000256" key="8">
    <source>
        <dbReference type="RuleBase" id="RU000480"/>
    </source>
</evidence>
<dbReference type="InParanoid" id="L0P6T3"/>
<proteinExistence type="inferred from homology"/>
<dbReference type="InterPro" id="IPR015424">
    <property type="entry name" value="PyrdxlP-dep_Trfase"/>
</dbReference>
<dbReference type="GO" id="GO:0005739">
    <property type="term" value="C:mitochondrion"/>
    <property type="evidence" value="ECO:0007669"/>
    <property type="project" value="TreeGrafter"/>
</dbReference>
<evidence type="ECO:0000256" key="2">
    <source>
        <dbReference type="ARBA" id="ARBA00007441"/>
    </source>
</evidence>
<dbReference type="FunFam" id="3.40.640.10:FF:000026">
    <property type="entry name" value="Aspartate aminotransferase"/>
    <property type="match status" value="1"/>
</dbReference>
<dbReference type="GO" id="GO:0030170">
    <property type="term" value="F:pyridoxal phosphate binding"/>
    <property type="evidence" value="ECO:0007669"/>
    <property type="project" value="InterPro"/>
</dbReference>
<evidence type="ECO:0000313" key="11">
    <source>
        <dbReference type="Proteomes" id="UP000010422"/>
    </source>
</evidence>
<dbReference type="EC" id="2.6.1.1" evidence="8"/>
<dbReference type="InterPro" id="IPR004839">
    <property type="entry name" value="Aminotransferase_I/II_large"/>
</dbReference>
<feature type="domain" description="Aminotransferase class I/classII large" evidence="9">
    <location>
        <begin position="25"/>
        <end position="391"/>
    </location>
</feature>
<comment type="caution">
    <text evidence="10">The sequence shown here is derived from an EMBL/GenBank/DDBJ whole genome shotgun (WGS) entry which is preliminary data.</text>
</comment>
<dbReference type="STRING" id="1209962.L0P6T3"/>
<dbReference type="NCBIfam" id="NF006719">
    <property type="entry name" value="PRK09257.1"/>
    <property type="match status" value="1"/>
</dbReference>
<sequence length="396" mass="44668">MAQTGPLDPILGINEVFNLDKSSLKVNLGVGSYRDDNGKPYVLPSVKQAEKNIFAADLDKEYTLISGIPSFTKYAAELAYGENSAPLKENRISVVQCISGTGALRVGGEFLNRFYSSKKIYLPTPTWGNHTPIFKDSGLEVHRYRYYNKDTIGLDLEGALEDIQSAPQGSIILFHTSAHNPTGVDPTQDQWHLFSDVIKSRNHFVFFDMAYQGFASGDVVKDAYALRYFVKQGHNLCVSQSFSKNMGLYGERVGTFSIVCESLDEKKRVESQLKILIRPLISNPPIHGARIAVEILSNEKLYKQWLSELKKMADRIILSRKLLRKYLEEDFQSKHDWSHITSQIGMFCYTGLNPLQVKRLADEYHIYLTNDGRISMAGVCSSNVRYVSESIHNVTK</sequence>
<dbReference type="GO" id="GO:0004069">
    <property type="term" value="F:L-aspartate:2-oxoglutarate aminotransferase activity"/>
    <property type="evidence" value="ECO:0007669"/>
    <property type="project" value="UniProtKB-EC"/>
</dbReference>
<evidence type="ECO:0000256" key="3">
    <source>
        <dbReference type="ARBA" id="ARBA00011738"/>
    </source>
</evidence>
<dbReference type="SUPFAM" id="SSF53383">
    <property type="entry name" value="PLP-dependent transferases"/>
    <property type="match status" value="1"/>
</dbReference>
<evidence type="ECO:0000256" key="7">
    <source>
        <dbReference type="ARBA" id="ARBA00049185"/>
    </source>
</evidence>